<evidence type="ECO:0000256" key="13">
    <source>
        <dbReference type="ARBA" id="ARBA00026054"/>
    </source>
</evidence>
<sequence>MNLNATIFGQIISFFLFSWFCMRYVWPPIIVTIQNRQKKIEQSLIAAEQAKKELEQTKIQIQKKIQNAKEHAEKILYTAKSQGDIVLATAQKKALSDCRKMLINTQSEIDVMIMNEKKKLYKEITVLSILMAEKIIKKQIQNSDSQIFVNELISSFSKIKS</sequence>
<evidence type="ECO:0000256" key="4">
    <source>
        <dbReference type="ARBA" id="ARBA00022547"/>
    </source>
</evidence>
<keyword evidence="4 15" id="KW-0138">CF(0)</keyword>
<evidence type="ECO:0000313" key="19">
    <source>
        <dbReference type="Proteomes" id="UP000516346"/>
    </source>
</evidence>
<dbReference type="SUPFAM" id="SSF81573">
    <property type="entry name" value="F1F0 ATP synthase subunit B, membrane domain"/>
    <property type="match status" value="1"/>
</dbReference>
<evidence type="ECO:0000256" key="12">
    <source>
        <dbReference type="ARBA" id="ARBA00025614"/>
    </source>
</evidence>
<reference evidence="18 19" key="1">
    <citation type="submission" date="2020-09" db="EMBL/GenBank/DDBJ databases">
        <title>Genome sequence of the banana aphid, Pentalonia nigronervosa Coquerel (Hemiptera: Aphididae) and its symbionts.</title>
        <authorList>
            <person name="Mathers T.C."/>
            <person name="Mugford S.T."/>
            <person name="Hogenhout S.A."/>
            <person name="Tripathi L."/>
        </authorList>
    </citation>
    <scope>NUCLEOTIDE SEQUENCE [LARGE SCALE GENOMIC DNA]</scope>
    <source>
        <strain evidence="18">Ba4</strain>
    </source>
</reference>
<evidence type="ECO:0000256" key="3">
    <source>
        <dbReference type="ARBA" id="ARBA00022475"/>
    </source>
</evidence>
<evidence type="ECO:0000256" key="16">
    <source>
        <dbReference type="RuleBase" id="RU003848"/>
    </source>
</evidence>
<dbReference type="NCBIfam" id="TIGR01144">
    <property type="entry name" value="ATP_synt_b"/>
    <property type="match status" value="1"/>
</dbReference>
<keyword evidence="2 15" id="KW-0813">Transport</keyword>
<dbReference type="Proteomes" id="UP000516346">
    <property type="component" value="Chromosome"/>
</dbReference>
<evidence type="ECO:0000256" key="9">
    <source>
        <dbReference type="ARBA" id="ARBA00023136"/>
    </source>
</evidence>
<keyword evidence="10 15" id="KW-0066">ATP synthesis</keyword>
<evidence type="ECO:0000256" key="2">
    <source>
        <dbReference type="ARBA" id="ARBA00022448"/>
    </source>
</evidence>
<dbReference type="CDD" id="cd06503">
    <property type="entry name" value="ATP-synt_Fo_b"/>
    <property type="match status" value="1"/>
</dbReference>
<feature type="coiled-coil region" evidence="17">
    <location>
        <begin position="33"/>
        <end position="74"/>
    </location>
</feature>
<dbReference type="InterPro" id="IPR028987">
    <property type="entry name" value="ATP_synth_B-like_membr_sf"/>
</dbReference>
<evidence type="ECO:0000256" key="5">
    <source>
        <dbReference type="ARBA" id="ARBA00022692"/>
    </source>
</evidence>
<organism evidence="18 19">
    <name type="scientific">Buchnera aphidicola</name>
    <name type="common">Pentalonia nigronervosa</name>
    <dbReference type="NCBI Taxonomy" id="1309793"/>
    <lineage>
        <taxon>Bacteria</taxon>
        <taxon>Pseudomonadati</taxon>
        <taxon>Pseudomonadota</taxon>
        <taxon>Gammaproteobacteria</taxon>
        <taxon>Enterobacterales</taxon>
        <taxon>Erwiniaceae</taxon>
        <taxon>Buchnera</taxon>
    </lineage>
</organism>
<comment type="subunit">
    <text evidence="13">F-type ATPases have 2 components, F(1) - the catalytic core - and F(0) - the membrane proton channel. F(1) has five subunits: alpha(3), beta(3), gamma(1), delta(1), epsilon(1). F(0) has four main subunits: a(1), b(2) and c(10-14). The alpha and beta chains form an alternating ring which encloses part of the gamma chain. F(1) is attached to F(0) by a central stalk formed by the gamma and epsilon chains, while a peripheral stalk is formed by the delta and b chains.</text>
</comment>
<protein>
    <recommendedName>
        <fullName evidence="15">ATP synthase subunit b</fullName>
    </recommendedName>
    <alternativeName>
        <fullName evidence="15">ATP synthase F(0) sector subunit b</fullName>
    </alternativeName>
    <alternativeName>
        <fullName evidence="15">ATPase subunit I</fullName>
    </alternativeName>
    <alternativeName>
        <fullName evidence="15">F-type ATPase subunit b</fullName>
        <shortName evidence="15">F-ATPase subunit b</shortName>
    </alternativeName>
</protein>
<dbReference type="GO" id="GO:0012505">
    <property type="term" value="C:endomembrane system"/>
    <property type="evidence" value="ECO:0007669"/>
    <property type="project" value="UniProtKB-SubCell"/>
</dbReference>
<keyword evidence="3 15" id="KW-1003">Cell membrane</keyword>
<dbReference type="GO" id="GO:0005886">
    <property type="term" value="C:plasma membrane"/>
    <property type="evidence" value="ECO:0007669"/>
    <property type="project" value="UniProtKB-SubCell"/>
</dbReference>
<dbReference type="InterPro" id="IPR002146">
    <property type="entry name" value="ATP_synth_b/b'su_bac/chlpt"/>
</dbReference>
<gene>
    <name evidence="15" type="primary">atpF</name>
    <name evidence="18" type="ORF">ICW73_02165</name>
</gene>
<dbReference type="InterPro" id="IPR005864">
    <property type="entry name" value="ATP_synth_F0_bsu_bac"/>
</dbReference>
<comment type="similarity">
    <text evidence="1 15 16">Belongs to the ATPase B chain family.</text>
</comment>
<evidence type="ECO:0000256" key="10">
    <source>
        <dbReference type="ARBA" id="ARBA00023310"/>
    </source>
</evidence>
<dbReference type="GO" id="GO:0046933">
    <property type="term" value="F:proton-transporting ATP synthase activity, rotational mechanism"/>
    <property type="evidence" value="ECO:0007669"/>
    <property type="project" value="UniProtKB-UniRule"/>
</dbReference>
<evidence type="ECO:0000256" key="7">
    <source>
        <dbReference type="ARBA" id="ARBA00022989"/>
    </source>
</evidence>
<dbReference type="AlphaFoldDB" id="A0A7H1AZ58"/>
<keyword evidence="5 15" id="KW-0812">Transmembrane</keyword>
<dbReference type="GO" id="GO:0046961">
    <property type="term" value="F:proton-transporting ATPase activity, rotational mechanism"/>
    <property type="evidence" value="ECO:0007669"/>
    <property type="project" value="TreeGrafter"/>
</dbReference>
<accession>A0A7H1AZ58</accession>
<dbReference type="Pfam" id="PF00430">
    <property type="entry name" value="ATP-synt_B"/>
    <property type="match status" value="1"/>
</dbReference>
<dbReference type="HAMAP" id="MF_01398">
    <property type="entry name" value="ATP_synth_b_bprime"/>
    <property type="match status" value="1"/>
</dbReference>
<keyword evidence="8 15" id="KW-0406">Ion transport</keyword>
<dbReference type="Gene3D" id="6.10.250.1580">
    <property type="match status" value="1"/>
</dbReference>
<proteinExistence type="inferred from homology"/>
<evidence type="ECO:0000256" key="8">
    <source>
        <dbReference type="ARBA" id="ARBA00023065"/>
    </source>
</evidence>
<comment type="subcellular location">
    <subcellularLocation>
        <location evidence="15">Cell membrane</location>
        <topology evidence="15">Single-pass membrane protein</topology>
    </subcellularLocation>
    <subcellularLocation>
        <location evidence="14">Endomembrane system</location>
        <topology evidence="14">Single-pass membrane protein</topology>
    </subcellularLocation>
</comment>
<comment type="function">
    <text evidence="11 15">F(1)F(0) ATP synthase produces ATP from ADP in the presence of a proton or sodium gradient. F-type ATPases consist of two structural domains, F(1) containing the extramembraneous catalytic core and F(0) containing the membrane proton channel, linked together by a central stalk and a peripheral stalk. During catalysis, ATP synthesis in the catalytic domain of F(1) is coupled via a rotary mechanism of the central stalk subunits to proton translocation.</text>
</comment>
<name>A0A7H1AZ58_9GAMM</name>
<dbReference type="GO" id="GO:0045259">
    <property type="term" value="C:proton-transporting ATP synthase complex"/>
    <property type="evidence" value="ECO:0007669"/>
    <property type="project" value="UniProtKB-KW"/>
</dbReference>
<dbReference type="EMBL" id="CP061275">
    <property type="protein sequence ID" value="QNS01763.1"/>
    <property type="molecule type" value="Genomic_DNA"/>
</dbReference>
<evidence type="ECO:0000256" key="17">
    <source>
        <dbReference type="SAM" id="Coils"/>
    </source>
</evidence>
<evidence type="ECO:0000313" key="18">
    <source>
        <dbReference type="EMBL" id="QNS01763.1"/>
    </source>
</evidence>
<dbReference type="PANTHER" id="PTHR33445">
    <property type="entry name" value="ATP SYNTHASE SUBUNIT B', CHLOROPLASTIC"/>
    <property type="match status" value="1"/>
</dbReference>
<keyword evidence="9 15" id="KW-0472">Membrane</keyword>
<evidence type="ECO:0000256" key="1">
    <source>
        <dbReference type="ARBA" id="ARBA00005513"/>
    </source>
</evidence>
<evidence type="ECO:0000256" key="11">
    <source>
        <dbReference type="ARBA" id="ARBA00025198"/>
    </source>
</evidence>
<dbReference type="PANTHER" id="PTHR33445:SF1">
    <property type="entry name" value="ATP SYNTHASE SUBUNIT B"/>
    <property type="match status" value="1"/>
</dbReference>
<keyword evidence="17" id="KW-0175">Coiled coil</keyword>
<keyword evidence="7 15" id="KW-1133">Transmembrane helix</keyword>
<evidence type="ECO:0000256" key="6">
    <source>
        <dbReference type="ARBA" id="ARBA00022781"/>
    </source>
</evidence>
<dbReference type="NCBIfam" id="NF004411">
    <property type="entry name" value="PRK05759.1-2"/>
    <property type="match status" value="1"/>
</dbReference>
<evidence type="ECO:0000256" key="14">
    <source>
        <dbReference type="ARBA" id="ARBA00037847"/>
    </source>
</evidence>
<comment type="function">
    <text evidence="12">Component of the F(0) channel, it forms part of the peripheral stalk, linking F(1) to F(0). The b'-subunit is a diverged and duplicated form of b found in plants and photosynthetic bacteria.</text>
</comment>
<feature type="transmembrane region" description="Helical" evidence="15">
    <location>
        <begin position="6"/>
        <end position="26"/>
    </location>
</feature>
<dbReference type="InterPro" id="IPR050059">
    <property type="entry name" value="ATP_synthase_B_chain"/>
</dbReference>
<evidence type="ECO:0000256" key="15">
    <source>
        <dbReference type="HAMAP-Rule" id="MF_01398"/>
    </source>
</evidence>
<keyword evidence="6 15" id="KW-0375">Hydrogen ion transport</keyword>
<comment type="subunit">
    <text evidence="15">F-type ATPases have 2 components, F(1) - the catalytic core - and F(0) - the membrane proton channel. F(1) has five subunits: alpha(3), beta(3), gamma(1), delta(1), epsilon(1). F(0) has three main subunits: a(1), b(2) and c(10-14). The alpha and beta chains form an alternating ring which encloses part of the gamma chain. F(1) is attached to F(0) by a central stalk formed by the gamma and epsilon chains, while a peripheral stalk is formed by the delta and b chains.</text>
</comment>